<dbReference type="PANTHER" id="PTHR11161">
    <property type="entry name" value="O-ACYLTRANSFERASE"/>
    <property type="match status" value="1"/>
</dbReference>
<feature type="transmembrane region" description="Helical" evidence="2">
    <location>
        <begin position="592"/>
        <end position="610"/>
    </location>
</feature>
<gene>
    <name evidence="3" type="ORF">BSL78_05957</name>
</gene>
<keyword evidence="2" id="KW-0472">Membrane</keyword>
<feature type="transmembrane region" description="Helical" evidence="2">
    <location>
        <begin position="164"/>
        <end position="183"/>
    </location>
</feature>
<feature type="compositionally biased region" description="Basic and acidic residues" evidence="1">
    <location>
        <begin position="212"/>
        <end position="224"/>
    </location>
</feature>
<sequence length="623" mass="70853">MTLPQLELTAAMIGSRAMRFVEKELHYPVSENILWSDSHITLHWIHSEKELLAYIQKDPRDCRASNANPPTLITMALTGNVQYLANFELCVAVKENPSREIPMTAKVCDMNVPPYPFEIGLCVPESCSDVDLYLFVNAVLAKYNINREVDFTCVIDRPWTWDSIFVMIILCLFGVAAIVGTSYDLVFRRRKNTETAVIVNVSTTQEETNIDEAQREDEAGRLPLKEGAPQTGSEVPTPGSVPSANEHDRIAENIERGEVTTSQAVSSGNVILHKVLMSLSFVTNGSQVLNAKKPAANLGALNGLRCLSMWWIIWYHCLRLLRGTRLDNANYVFREHRIKAVVCIQLAGNLWSGYISCSEIGEGSRKYETFAGGRAICQQYWWANLLYINNLVPYPGNVSQCMGWTWYLANDMQFFIFTPIFIILFYKKHWRRYGVIALVSVTVASIIITSSVSVYWGFTARYYDVKYNNRSEAFPRDADRIYAKPWCRVQAYTVGIFVGFIIFKYRATKIKIPLVWNLICWVFALGVMLTIVLAMEGSNTKPLPQWFAAIWLGTRRFLFASGVGWVAFACVTGNGGPIDTFLSWNLWLPLARLNYCAYLLHPVVIFHFLLTKKTLFHYTPYEH</sequence>
<feature type="region of interest" description="Disordered" evidence="1">
    <location>
        <begin position="208"/>
        <end position="244"/>
    </location>
</feature>
<dbReference type="EMBL" id="MRZV01000152">
    <property type="protein sequence ID" value="PIK57139.1"/>
    <property type="molecule type" value="Genomic_DNA"/>
</dbReference>
<feature type="non-terminal residue" evidence="3">
    <location>
        <position position="623"/>
    </location>
</feature>
<protein>
    <submittedName>
        <fullName evidence="3">Putative nose resistant to fluoxetine protein 6</fullName>
    </submittedName>
</protein>
<feature type="transmembrane region" description="Helical" evidence="2">
    <location>
        <begin position="433"/>
        <end position="458"/>
    </location>
</feature>
<evidence type="ECO:0000256" key="1">
    <source>
        <dbReference type="SAM" id="MobiDB-lite"/>
    </source>
</evidence>
<comment type="caution">
    <text evidence="3">The sequence shown here is derived from an EMBL/GenBank/DDBJ whole genome shotgun (WGS) entry which is preliminary data.</text>
</comment>
<dbReference type="InterPro" id="IPR008042">
    <property type="entry name" value="Retrotrans_Pao"/>
</dbReference>
<organism evidence="3 4">
    <name type="scientific">Stichopus japonicus</name>
    <name type="common">Sea cucumber</name>
    <dbReference type="NCBI Taxonomy" id="307972"/>
    <lineage>
        <taxon>Eukaryota</taxon>
        <taxon>Metazoa</taxon>
        <taxon>Echinodermata</taxon>
        <taxon>Eleutherozoa</taxon>
        <taxon>Echinozoa</taxon>
        <taxon>Holothuroidea</taxon>
        <taxon>Aspidochirotacea</taxon>
        <taxon>Aspidochirotida</taxon>
        <taxon>Stichopodidae</taxon>
        <taxon>Apostichopus</taxon>
    </lineage>
</organism>
<evidence type="ECO:0000256" key="2">
    <source>
        <dbReference type="SAM" id="Phobius"/>
    </source>
</evidence>
<proteinExistence type="predicted"/>
<reference evidence="3 4" key="1">
    <citation type="journal article" date="2017" name="PLoS Biol.">
        <title>The sea cucumber genome provides insights into morphological evolution and visceral regeneration.</title>
        <authorList>
            <person name="Zhang X."/>
            <person name="Sun L."/>
            <person name="Yuan J."/>
            <person name="Sun Y."/>
            <person name="Gao Y."/>
            <person name="Zhang L."/>
            <person name="Li S."/>
            <person name="Dai H."/>
            <person name="Hamel J.F."/>
            <person name="Liu C."/>
            <person name="Yu Y."/>
            <person name="Liu S."/>
            <person name="Lin W."/>
            <person name="Guo K."/>
            <person name="Jin S."/>
            <person name="Xu P."/>
            <person name="Storey K.B."/>
            <person name="Huan P."/>
            <person name="Zhang T."/>
            <person name="Zhou Y."/>
            <person name="Zhang J."/>
            <person name="Lin C."/>
            <person name="Li X."/>
            <person name="Xing L."/>
            <person name="Huo D."/>
            <person name="Sun M."/>
            <person name="Wang L."/>
            <person name="Mercier A."/>
            <person name="Li F."/>
            <person name="Yang H."/>
            <person name="Xiang J."/>
        </authorList>
    </citation>
    <scope>NUCLEOTIDE SEQUENCE [LARGE SCALE GENOMIC DNA]</scope>
    <source>
        <strain evidence="3">Shaxun</strain>
        <tissue evidence="3">Muscle</tissue>
    </source>
</reference>
<feature type="transmembrane region" description="Helical" evidence="2">
    <location>
        <begin position="404"/>
        <end position="426"/>
    </location>
</feature>
<keyword evidence="2" id="KW-0812">Transmembrane</keyword>
<feature type="transmembrane region" description="Helical" evidence="2">
    <location>
        <begin position="546"/>
        <end position="571"/>
    </location>
</feature>
<dbReference type="Proteomes" id="UP000230750">
    <property type="component" value="Unassembled WGS sequence"/>
</dbReference>
<feature type="transmembrane region" description="Helical" evidence="2">
    <location>
        <begin position="514"/>
        <end position="534"/>
    </location>
</feature>
<feature type="transmembrane region" description="Helical" evidence="2">
    <location>
        <begin position="489"/>
        <end position="507"/>
    </location>
</feature>
<keyword evidence="2" id="KW-1133">Transmembrane helix</keyword>
<dbReference type="AlphaFoldDB" id="A0A2G8LA49"/>
<evidence type="ECO:0000313" key="4">
    <source>
        <dbReference type="Proteomes" id="UP000230750"/>
    </source>
</evidence>
<dbReference type="InterPro" id="IPR052728">
    <property type="entry name" value="O2_lipid_transport_reg"/>
</dbReference>
<keyword evidence="4" id="KW-1185">Reference proteome</keyword>
<dbReference type="OrthoDB" id="207378at2759"/>
<dbReference type="PANTHER" id="PTHR11161:SF0">
    <property type="entry name" value="O-ACYLTRANSFERASE LIKE PROTEIN"/>
    <property type="match status" value="1"/>
</dbReference>
<evidence type="ECO:0000313" key="3">
    <source>
        <dbReference type="EMBL" id="PIK57139.1"/>
    </source>
</evidence>
<name>A0A2G8LA49_STIJA</name>
<dbReference type="Pfam" id="PF05380">
    <property type="entry name" value="Peptidase_A17"/>
    <property type="match status" value="1"/>
</dbReference>
<accession>A0A2G8LA49</accession>